<evidence type="ECO:0000313" key="12">
    <source>
        <dbReference type="EMBL" id="MXS26325.1"/>
    </source>
</evidence>
<evidence type="ECO:0000313" key="11">
    <source>
        <dbReference type="EMBL" id="MDT2690450.1"/>
    </source>
</evidence>
<dbReference type="OrthoDB" id="9809206at2"/>
<dbReference type="Gene3D" id="2.30.30.60">
    <property type="match status" value="1"/>
</dbReference>
<gene>
    <name evidence="13" type="primary">ynaI</name>
    <name evidence="12" type="ORF">GTI89_09670</name>
    <name evidence="10" type="ORF">HWH42_13695</name>
    <name evidence="13" type="ORF">NCTC12360_00781</name>
    <name evidence="11" type="ORF">P7E30_09575</name>
</gene>
<dbReference type="InterPro" id="IPR023408">
    <property type="entry name" value="MscS_beta-dom_sf"/>
</dbReference>
<dbReference type="Gene3D" id="1.10.287.1260">
    <property type="match status" value="1"/>
</dbReference>
<evidence type="ECO:0000256" key="5">
    <source>
        <dbReference type="ARBA" id="ARBA00022989"/>
    </source>
</evidence>
<accession>A0A1L8U0Y8</accession>
<evidence type="ECO:0000256" key="4">
    <source>
        <dbReference type="ARBA" id="ARBA00022692"/>
    </source>
</evidence>
<proteinExistence type="inferred from homology"/>
<evidence type="ECO:0000313" key="10">
    <source>
        <dbReference type="EMBL" id="MBA0973620.1"/>
    </source>
</evidence>
<dbReference type="InterPro" id="IPR011066">
    <property type="entry name" value="MscS_channel_C_sf"/>
</dbReference>
<evidence type="ECO:0000256" key="1">
    <source>
        <dbReference type="ARBA" id="ARBA00004651"/>
    </source>
</evidence>
<dbReference type="GO" id="GO:0008381">
    <property type="term" value="F:mechanosensitive monoatomic ion channel activity"/>
    <property type="evidence" value="ECO:0007669"/>
    <property type="project" value="InterPro"/>
</dbReference>
<evidence type="ECO:0000256" key="7">
    <source>
        <dbReference type="SAM" id="Phobius"/>
    </source>
</evidence>
<evidence type="ECO:0000259" key="8">
    <source>
        <dbReference type="Pfam" id="PF00924"/>
    </source>
</evidence>
<dbReference type="Proteomes" id="UP000439965">
    <property type="component" value="Unassembled WGS sequence"/>
</dbReference>
<dbReference type="InterPro" id="IPR049142">
    <property type="entry name" value="MS_channel_1st"/>
</dbReference>
<evidence type="ECO:0000256" key="3">
    <source>
        <dbReference type="ARBA" id="ARBA00022475"/>
    </source>
</evidence>
<evidence type="ECO:0000313" key="16">
    <source>
        <dbReference type="Proteomes" id="UP000571857"/>
    </source>
</evidence>
<dbReference type="InterPro" id="IPR045276">
    <property type="entry name" value="YbiO_bact"/>
</dbReference>
<evidence type="ECO:0000256" key="2">
    <source>
        <dbReference type="ARBA" id="ARBA00008017"/>
    </source>
</evidence>
<feature type="transmembrane region" description="Helical" evidence="7">
    <location>
        <begin position="90"/>
        <end position="111"/>
    </location>
</feature>
<evidence type="ECO:0000313" key="14">
    <source>
        <dbReference type="Proteomes" id="UP000254807"/>
    </source>
</evidence>
<name>A0A1L8U0Y8_ENTGA</name>
<reference evidence="11" key="4">
    <citation type="submission" date="2023-03" db="EMBL/GenBank/DDBJ databases">
        <authorList>
            <person name="Shen W."/>
            <person name="Cai J."/>
        </authorList>
    </citation>
    <scope>NUCLEOTIDE SEQUENCE</scope>
    <source>
        <strain evidence="11">K69-2</strain>
    </source>
</reference>
<evidence type="ECO:0000259" key="9">
    <source>
        <dbReference type="Pfam" id="PF21088"/>
    </source>
</evidence>
<dbReference type="Gene3D" id="3.30.70.100">
    <property type="match status" value="1"/>
</dbReference>
<evidence type="ECO:0000256" key="6">
    <source>
        <dbReference type="ARBA" id="ARBA00023136"/>
    </source>
</evidence>
<dbReference type="EMBL" id="JARPZN010000005">
    <property type="protein sequence ID" value="MDT2690450.1"/>
    <property type="molecule type" value="Genomic_DNA"/>
</dbReference>
<dbReference type="AlphaFoldDB" id="A0A1L8U0Y8"/>
<keyword evidence="5 7" id="KW-1133">Transmembrane helix</keyword>
<dbReference type="RefSeq" id="WP_003126669.1">
    <property type="nucleotide sequence ID" value="NZ_BSYC01000001.1"/>
</dbReference>
<protein>
    <submittedName>
        <fullName evidence="10 12">Mechanosensitive ion channel</fullName>
    </submittedName>
    <submittedName>
        <fullName evidence="13">Small conductance mechanosensitive ion channel protein</fullName>
    </submittedName>
</protein>
<dbReference type="InterPro" id="IPR010920">
    <property type="entry name" value="LSM_dom_sf"/>
</dbReference>
<dbReference type="GeneID" id="93224210"/>
<feature type="transmembrane region" description="Helical" evidence="7">
    <location>
        <begin position="48"/>
        <end position="69"/>
    </location>
</feature>
<dbReference type="SUPFAM" id="SSF50182">
    <property type="entry name" value="Sm-like ribonucleoproteins"/>
    <property type="match status" value="1"/>
</dbReference>
<dbReference type="GO" id="GO:0005886">
    <property type="term" value="C:plasma membrane"/>
    <property type="evidence" value="ECO:0007669"/>
    <property type="project" value="UniProtKB-SubCell"/>
</dbReference>
<evidence type="ECO:0000313" key="13">
    <source>
        <dbReference type="EMBL" id="STD82357.1"/>
    </source>
</evidence>
<dbReference type="Pfam" id="PF00924">
    <property type="entry name" value="MS_channel_2nd"/>
    <property type="match status" value="1"/>
</dbReference>
<dbReference type="EMBL" id="JABXJK010000075">
    <property type="protein sequence ID" value="MBA0973620.1"/>
    <property type="molecule type" value="Genomic_DNA"/>
</dbReference>
<dbReference type="SUPFAM" id="SSF82861">
    <property type="entry name" value="Mechanosensitive channel protein MscS (YggB), transmembrane region"/>
    <property type="match status" value="1"/>
</dbReference>
<reference evidence="12 15" key="2">
    <citation type="submission" date="2019-04" db="EMBL/GenBank/DDBJ databases">
        <title>Step-wise assembly of the neonatal virome modulated by breast feeding.</title>
        <authorList>
            <person name="Liang G."/>
            <person name="Bushman F."/>
        </authorList>
    </citation>
    <scope>NUCLEOTIDE SEQUENCE [LARGE SCALE GENOMIC DNA]</scope>
    <source>
        <strain evidence="12 15">E3404</strain>
    </source>
</reference>
<dbReference type="Proteomes" id="UP001183682">
    <property type="component" value="Unassembled WGS sequence"/>
</dbReference>
<feature type="domain" description="Mechanosensitive ion channel MscS" evidence="8">
    <location>
        <begin position="141"/>
        <end position="205"/>
    </location>
</feature>
<keyword evidence="14" id="KW-1185">Reference proteome</keyword>
<dbReference type="EMBL" id="UFYW01000001">
    <property type="protein sequence ID" value="STD82357.1"/>
    <property type="molecule type" value="Genomic_DNA"/>
</dbReference>
<keyword evidence="6 7" id="KW-0472">Membrane</keyword>
<dbReference type="Proteomes" id="UP000571857">
    <property type="component" value="Unassembled WGS sequence"/>
</dbReference>
<dbReference type="PANTHER" id="PTHR30460">
    <property type="entry name" value="MODERATE CONDUCTANCE MECHANOSENSITIVE CHANNEL YBIO"/>
    <property type="match status" value="1"/>
</dbReference>
<dbReference type="PANTHER" id="PTHR30460:SF0">
    <property type="entry name" value="MODERATE CONDUCTANCE MECHANOSENSITIVE CHANNEL YBIO"/>
    <property type="match status" value="1"/>
</dbReference>
<keyword evidence="3" id="KW-1003">Cell membrane</keyword>
<dbReference type="EMBL" id="WVTI01000007">
    <property type="protein sequence ID" value="MXS26325.1"/>
    <property type="molecule type" value="Genomic_DNA"/>
</dbReference>
<dbReference type="SUPFAM" id="SSF82689">
    <property type="entry name" value="Mechanosensitive channel protein MscS (YggB), C-terminal domain"/>
    <property type="match status" value="1"/>
</dbReference>
<reference evidence="13 14" key="1">
    <citation type="submission" date="2018-06" db="EMBL/GenBank/DDBJ databases">
        <authorList>
            <consortium name="Pathogen Informatics"/>
            <person name="Doyle S."/>
        </authorList>
    </citation>
    <scope>NUCLEOTIDE SEQUENCE [LARGE SCALE GENOMIC DNA]</scope>
    <source>
        <strain evidence="13 14">NCTC12360</strain>
    </source>
</reference>
<dbReference type="Pfam" id="PF21088">
    <property type="entry name" value="MS_channel_1st"/>
    <property type="match status" value="1"/>
</dbReference>
<dbReference type="InterPro" id="IPR006685">
    <property type="entry name" value="MscS_channel_2nd"/>
</dbReference>
<dbReference type="Proteomes" id="UP000254807">
    <property type="component" value="Unassembled WGS sequence"/>
</dbReference>
<evidence type="ECO:0000313" key="15">
    <source>
        <dbReference type="Proteomes" id="UP000439965"/>
    </source>
</evidence>
<dbReference type="InterPro" id="IPR011014">
    <property type="entry name" value="MscS_channel_TM-2"/>
</dbReference>
<feature type="domain" description="Mechanosensitive ion channel transmembrane helices 2/3" evidence="9">
    <location>
        <begin position="96"/>
        <end position="137"/>
    </location>
</feature>
<organism evidence="13 14">
    <name type="scientific">Enterococcus gallinarum</name>
    <dbReference type="NCBI Taxonomy" id="1353"/>
    <lineage>
        <taxon>Bacteria</taxon>
        <taxon>Bacillati</taxon>
        <taxon>Bacillota</taxon>
        <taxon>Bacilli</taxon>
        <taxon>Lactobacillales</taxon>
        <taxon>Enterococcaceae</taxon>
        <taxon>Enterococcus</taxon>
    </lineage>
</organism>
<comment type="subcellular location">
    <subcellularLocation>
        <location evidence="1">Cell membrane</location>
        <topology evidence="1">Multi-pass membrane protein</topology>
    </subcellularLocation>
</comment>
<reference evidence="10 16" key="3">
    <citation type="submission" date="2020-06" db="EMBL/GenBank/DDBJ databases">
        <title>Crossreactivity between MHC class I-restricted antigens from cancer cells and an enterococcal bacteriophage.</title>
        <authorList>
            <person name="Fluckiger A."/>
            <person name="Daillere R."/>
            <person name="Sassi M."/>
            <person name="Cattoir V."/>
            <person name="Kroemer G."/>
            <person name="Zitvogel L."/>
        </authorList>
    </citation>
    <scope>NUCLEOTIDE SEQUENCE [LARGE SCALE GENOMIC DNA]</scope>
    <source>
        <strain evidence="10 16">EG4</strain>
    </source>
</reference>
<keyword evidence="4 7" id="KW-0812">Transmembrane</keyword>
<sequence>MLRLLTDATTDSTGSSLTEPAAKQLNALQKWWQNIDWEAIVGILIQKVLMLLFLIILFGILLKISNYVIERIYRSYEKKGTYNASRINTIHALIRNIVHYTLGFFFVYALLSTIGVPVGSLLAGAGIAGVALGLGAQGFMNDLITGFFIITEQQINVGDYIRLTNLSLEGTVTAVGIRTVQLKSVDGTVHYIPNRNITTISNTSRANMQVVVDVRILPSEGLDDIRSIIDEVNQTVAAAHEEEIQTKPAIFGVVDLGNNNFAIRTTMYVTNGTQWKLKEEFLAASIDALTAKGYTIPSAPIIGVN</sequence>
<comment type="similarity">
    <text evidence="2">Belongs to the MscS (TC 1.A.23) family.</text>
</comment>